<feature type="region of interest" description="Disordered" evidence="1">
    <location>
        <begin position="235"/>
        <end position="308"/>
    </location>
</feature>
<dbReference type="AlphaFoldDB" id="A0A9N8EJB1"/>
<sequence>MVKLTRILKNEYRDDVASKRGRRKKKHSREPKEPKASYREAQEPPARDATINSREEVTLPPALLKILQSHAPGHHGHHRHEQTISDAEREEREEAEPMSPNSLDNPHHFALTRAAQMALRSMPIPVDDDGQINGPSTMALIESIVKSSDDPALIETIHAMMGESGNQSTQQRETLALVAESIMEKKAAKEALERAVMAESRLHESLKKVAPGLAGDAAAFVAAEVDAVVNADNGSAAQSQGNHNGFFNRINKSFTQSSNGTPRRLPFRKSRSKGNKRSSKRKSSESNGHDNPVVVEAPEAGDVEHPTDEPVFLMSTRPFATTQEENKNVEEEAGIEVGSPGVDLVETRDDQEQSRTEREEEEAPSQQGSDQQELAATTTGTPPTTKRRNKYKHIASTEPDRSRRFSSRGSSRRYGDDQESTFVGTTVAPSTITSISPSTIITNVDQAMFVEHETVGSKSNATSTEEGGVEEEAEEASDESDSDEDEEQNGEEMVKVEYTAEGEDEPKIEYTIFELESKLSMSTVESSVVSANTSVEFSQSEENEDDDEDDDDDDEEGVTTDNDTYAAEEEGATFDGGDDTEEEEEEDEEEEDVRDRRGRRKHRSRRGRETEEVPSLFKCVSGYFAIGDDVEVYIDDKKKRRRRSRRRHRHRR</sequence>
<comment type="caution">
    <text evidence="2">The sequence shown here is derived from an EMBL/GenBank/DDBJ whole genome shotgun (WGS) entry which is preliminary data.</text>
</comment>
<feature type="compositionally biased region" description="Basic residues" evidence="1">
    <location>
        <begin position="265"/>
        <end position="281"/>
    </location>
</feature>
<feature type="compositionally biased region" description="Basic and acidic residues" evidence="1">
    <location>
        <begin position="8"/>
        <end position="18"/>
    </location>
</feature>
<dbReference type="Proteomes" id="UP001153069">
    <property type="component" value="Unassembled WGS sequence"/>
</dbReference>
<feature type="region of interest" description="Disordered" evidence="1">
    <location>
        <begin position="71"/>
        <end position="106"/>
    </location>
</feature>
<reference evidence="2" key="1">
    <citation type="submission" date="2020-06" db="EMBL/GenBank/DDBJ databases">
        <authorList>
            <consortium name="Plant Systems Biology data submission"/>
        </authorList>
    </citation>
    <scope>NUCLEOTIDE SEQUENCE</scope>
    <source>
        <strain evidence="2">D6</strain>
    </source>
</reference>
<protein>
    <submittedName>
        <fullName evidence="2">Uncharacterized protein</fullName>
    </submittedName>
</protein>
<organism evidence="2 3">
    <name type="scientific">Seminavis robusta</name>
    <dbReference type="NCBI Taxonomy" id="568900"/>
    <lineage>
        <taxon>Eukaryota</taxon>
        <taxon>Sar</taxon>
        <taxon>Stramenopiles</taxon>
        <taxon>Ochrophyta</taxon>
        <taxon>Bacillariophyta</taxon>
        <taxon>Bacillariophyceae</taxon>
        <taxon>Bacillariophycidae</taxon>
        <taxon>Naviculales</taxon>
        <taxon>Naviculaceae</taxon>
        <taxon>Seminavis</taxon>
    </lineage>
</organism>
<feature type="region of interest" description="Disordered" evidence="1">
    <location>
        <begin position="452"/>
        <end position="507"/>
    </location>
</feature>
<feature type="compositionally biased region" description="Acidic residues" evidence="1">
    <location>
        <begin position="539"/>
        <end position="558"/>
    </location>
</feature>
<evidence type="ECO:0000313" key="3">
    <source>
        <dbReference type="Proteomes" id="UP001153069"/>
    </source>
</evidence>
<feature type="compositionally biased region" description="Polar residues" evidence="1">
    <location>
        <begin position="235"/>
        <end position="261"/>
    </location>
</feature>
<feature type="compositionally biased region" description="Basic residues" evidence="1">
    <location>
        <begin position="596"/>
        <end position="606"/>
    </location>
</feature>
<feature type="compositionally biased region" description="Basic and acidic residues" evidence="1">
    <location>
        <begin position="345"/>
        <end position="358"/>
    </location>
</feature>
<feature type="compositionally biased region" description="Basic residues" evidence="1">
    <location>
        <begin position="19"/>
        <end position="29"/>
    </location>
</feature>
<dbReference type="EMBL" id="CAICTM010001169">
    <property type="protein sequence ID" value="CAB9521184.1"/>
    <property type="molecule type" value="Genomic_DNA"/>
</dbReference>
<feature type="region of interest" description="Disordered" evidence="1">
    <location>
        <begin position="521"/>
        <end position="615"/>
    </location>
</feature>
<evidence type="ECO:0000313" key="2">
    <source>
        <dbReference type="EMBL" id="CAB9521184.1"/>
    </source>
</evidence>
<feature type="region of interest" description="Disordered" evidence="1">
    <location>
        <begin position="1"/>
        <end position="57"/>
    </location>
</feature>
<proteinExistence type="predicted"/>
<feature type="compositionally biased region" description="Acidic residues" evidence="1">
    <location>
        <begin position="467"/>
        <end position="490"/>
    </location>
</feature>
<name>A0A9N8EJB1_9STRA</name>
<gene>
    <name evidence="2" type="ORF">SEMRO_1171_G248880.1</name>
</gene>
<feature type="compositionally biased region" description="Polar residues" evidence="1">
    <location>
        <begin position="521"/>
        <end position="538"/>
    </location>
</feature>
<feature type="compositionally biased region" description="Basic and acidic residues" evidence="1">
    <location>
        <begin position="30"/>
        <end position="46"/>
    </location>
</feature>
<keyword evidence="3" id="KW-1185">Reference proteome</keyword>
<feature type="compositionally biased region" description="Basic and acidic residues" evidence="1">
    <location>
        <begin position="81"/>
        <end position="92"/>
    </location>
</feature>
<accession>A0A9N8EJB1</accession>
<feature type="region of interest" description="Disordered" evidence="1">
    <location>
        <begin position="322"/>
        <end position="427"/>
    </location>
</feature>
<evidence type="ECO:0000256" key="1">
    <source>
        <dbReference type="SAM" id="MobiDB-lite"/>
    </source>
</evidence>
<feature type="compositionally biased region" description="Acidic residues" evidence="1">
    <location>
        <begin position="566"/>
        <end position="592"/>
    </location>
</feature>